<organism evidence="2 3">
    <name type="scientific">Lineolata rhizophorae</name>
    <dbReference type="NCBI Taxonomy" id="578093"/>
    <lineage>
        <taxon>Eukaryota</taxon>
        <taxon>Fungi</taxon>
        <taxon>Dikarya</taxon>
        <taxon>Ascomycota</taxon>
        <taxon>Pezizomycotina</taxon>
        <taxon>Dothideomycetes</taxon>
        <taxon>Dothideomycetes incertae sedis</taxon>
        <taxon>Lineolatales</taxon>
        <taxon>Lineolataceae</taxon>
        <taxon>Lineolata</taxon>
    </lineage>
</organism>
<name>A0A6A6NSN3_9PEZI</name>
<dbReference type="Proteomes" id="UP000799766">
    <property type="component" value="Unassembled WGS sequence"/>
</dbReference>
<evidence type="ECO:0000313" key="2">
    <source>
        <dbReference type="EMBL" id="KAF2454432.1"/>
    </source>
</evidence>
<dbReference type="EMBL" id="MU001691">
    <property type="protein sequence ID" value="KAF2454432.1"/>
    <property type="molecule type" value="Genomic_DNA"/>
</dbReference>
<protein>
    <submittedName>
        <fullName evidence="2">Uncharacterized protein</fullName>
    </submittedName>
</protein>
<gene>
    <name evidence="2" type="ORF">BDY21DRAFT_366204</name>
</gene>
<dbReference type="AlphaFoldDB" id="A0A6A6NSN3"/>
<accession>A0A6A6NSN3</accession>
<sequence length="144" mass="15111">MGAARRPSPPGALPLAVWAPSRLREPMDGSLRALGASARKLGSGSRARSHLVLPQFGIDEALRSTVPFGARPPVPQGGVSLWLESRKQVETTVASLCRIQRPSTKGTPSAPGESAPALARQPRTEPSPKPVSGAGWNIRPDAAR</sequence>
<evidence type="ECO:0000313" key="3">
    <source>
        <dbReference type="Proteomes" id="UP000799766"/>
    </source>
</evidence>
<feature type="region of interest" description="Disordered" evidence="1">
    <location>
        <begin position="99"/>
        <end position="144"/>
    </location>
</feature>
<keyword evidence="3" id="KW-1185">Reference proteome</keyword>
<evidence type="ECO:0000256" key="1">
    <source>
        <dbReference type="SAM" id="MobiDB-lite"/>
    </source>
</evidence>
<reference evidence="2" key="1">
    <citation type="journal article" date="2020" name="Stud. Mycol.">
        <title>101 Dothideomycetes genomes: a test case for predicting lifestyles and emergence of pathogens.</title>
        <authorList>
            <person name="Haridas S."/>
            <person name="Albert R."/>
            <person name="Binder M."/>
            <person name="Bloem J."/>
            <person name="Labutti K."/>
            <person name="Salamov A."/>
            <person name="Andreopoulos B."/>
            <person name="Baker S."/>
            <person name="Barry K."/>
            <person name="Bills G."/>
            <person name="Bluhm B."/>
            <person name="Cannon C."/>
            <person name="Castanera R."/>
            <person name="Culley D."/>
            <person name="Daum C."/>
            <person name="Ezra D."/>
            <person name="Gonzalez J."/>
            <person name="Henrissat B."/>
            <person name="Kuo A."/>
            <person name="Liang C."/>
            <person name="Lipzen A."/>
            <person name="Lutzoni F."/>
            <person name="Magnuson J."/>
            <person name="Mondo S."/>
            <person name="Nolan M."/>
            <person name="Ohm R."/>
            <person name="Pangilinan J."/>
            <person name="Park H.-J."/>
            <person name="Ramirez L."/>
            <person name="Alfaro M."/>
            <person name="Sun H."/>
            <person name="Tritt A."/>
            <person name="Yoshinaga Y."/>
            <person name="Zwiers L.-H."/>
            <person name="Turgeon B."/>
            <person name="Goodwin S."/>
            <person name="Spatafora J."/>
            <person name="Crous P."/>
            <person name="Grigoriev I."/>
        </authorList>
    </citation>
    <scope>NUCLEOTIDE SEQUENCE</scope>
    <source>
        <strain evidence="2">ATCC 16933</strain>
    </source>
</reference>
<proteinExistence type="predicted"/>